<accession>A0A8J5RR23</accession>
<name>A0A8J5RR23_ZIZPA</name>
<feature type="region of interest" description="Disordered" evidence="1">
    <location>
        <begin position="1"/>
        <end position="25"/>
    </location>
</feature>
<proteinExistence type="predicted"/>
<gene>
    <name evidence="2" type="ORF">GUJ93_ZPchr0075g2725</name>
</gene>
<evidence type="ECO:0000313" key="3">
    <source>
        <dbReference type="Proteomes" id="UP000729402"/>
    </source>
</evidence>
<evidence type="ECO:0000313" key="2">
    <source>
        <dbReference type="EMBL" id="KAG8044706.1"/>
    </source>
</evidence>
<keyword evidence="3" id="KW-1185">Reference proteome</keyword>
<comment type="caution">
    <text evidence="2">The sequence shown here is derived from an EMBL/GenBank/DDBJ whole genome shotgun (WGS) entry which is preliminary data.</text>
</comment>
<dbReference type="Proteomes" id="UP000729402">
    <property type="component" value="Unassembled WGS sequence"/>
</dbReference>
<reference evidence="2" key="1">
    <citation type="journal article" date="2021" name="bioRxiv">
        <title>Whole Genome Assembly and Annotation of Northern Wild Rice, Zizania palustris L., Supports a Whole Genome Duplication in the Zizania Genus.</title>
        <authorList>
            <person name="Haas M."/>
            <person name="Kono T."/>
            <person name="Macchietto M."/>
            <person name="Millas R."/>
            <person name="McGilp L."/>
            <person name="Shao M."/>
            <person name="Duquette J."/>
            <person name="Hirsch C.N."/>
            <person name="Kimball J."/>
        </authorList>
    </citation>
    <scope>NUCLEOTIDE SEQUENCE</scope>
    <source>
        <tissue evidence="2">Fresh leaf tissue</tissue>
    </source>
</reference>
<protein>
    <submittedName>
        <fullName evidence="2">Uncharacterized protein</fullName>
    </submittedName>
</protein>
<sequence length="182" mass="19806">MSSPDGCASMEQSPDELEVPPPTVGSSAEIHELQTDSRNSEHIKGTVGVNNESTVPSHMEGILILFKQAVDSGRALVLNEDEFADADAVYRKSVAFTKTAPRFPAFQLTPRKPRTGKNEPDKHVVISKHPVGSEVSNHVKKKDGVIRGSGMQRNDHDQAQEFLSDVVPQGTLRVDELAKLLA</sequence>
<evidence type="ECO:0000256" key="1">
    <source>
        <dbReference type="SAM" id="MobiDB-lite"/>
    </source>
</evidence>
<organism evidence="2 3">
    <name type="scientific">Zizania palustris</name>
    <name type="common">Northern wild rice</name>
    <dbReference type="NCBI Taxonomy" id="103762"/>
    <lineage>
        <taxon>Eukaryota</taxon>
        <taxon>Viridiplantae</taxon>
        <taxon>Streptophyta</taxon>
        <taxon>Embryophyta</taxon>
        <taxon>Tracheophyta</taxon>
        <taxon>Spermatophyta</taxon>
        <taxon>Magnoliopsida</taxon>
        <taxon>Liliopsida</taxon>
        <taxon>Poales</taxon>
        <taxon>Poaceae</taxon>
        <taxon>BOP clade</taxon>
        <taxon>Oryzoideae</taxon>
        <taxon>Oryzeae</taxon>
        <taxon>Zizaniinae</taxon>
        <taxon>Zizania</taxon>
    </lineage>
</organism>
<dbReference type="AlphaFoldDB" id="A0A8J5RR23"/>
<reference evidence="2" key="2">
    <citation type="submission" date="2021-02" db="EMBL/GenBank/DDBJ databases">
        <authorList>
            <person name="Kimball J.A."/>
            <person name="Haas M.W."/>
            <person name="Macchietto M."/>
            <person name="Kono T."/>
            <person name="Duquette J."/>
            <person name="Shao M."/>
        </authorList>
    </citation>
    <scope>NUCLEOTIDE SEQUENCE</scope>
    <source>
        <tissue evidence="2">Fresh leaf tissue</tissue>
    </source>
</reference>
<dbReference type="EMBL" id="JAAALK010000393">
    <property type="protein sequence ID" value="KAG8044706.1"/>
    <property type="molecule type" value="Genomic_DNA"/>
</dbReference>
<dbReference type="OrthoDB" id="2021019at2759"/>